<proteinExistence type="inferred from homology"/>
<evidence type="ECO:0000256" key="5">
    <source>
        <dbReference type="ARBA" id="ARBA00022598"/>
    </source>
</evidence>
<dbReference type="SUPFAM" id="SSF54675">
    <property type="entry name" value="Nicotinate/Quinolinate PRTase N-terminal domain-like"/>
    <property type="match status" value="1"/>
</dbReference>
<keyword evidence="5 7" id="KW-0436">Ligase</keyword>
<evidence type="ECO:0000256" key="8">
    <source>
        <dbReference type="RuleBase" id="RU003838"/>
    </source>
</evidence>
<keyword evidence="6 7" id="KW-0662">Pyridine nucleotide biosynthesis</keyword>
<evidence type="ECO:0000313" key="11">
    <source>
        <dbReference type="EMBL" id="RDH45355.1"/>
    </source>
</evidence>
<dbReference type="Pfam" id="PF17767">
    <property type="entry name" value="NAPRTase_N"/>
    <property type="match status" value="1"/>
</dbReference>
<gene>
    <name evidence="7 11" type="primary">pncB</name>
    <name evidence="11" type="ORF">B9G39_18920</name>
</gene>
<comment type="PTM">
    <text evidence="7 8">Transiently phosphorylated on a His residue during the reaction cycle. Phosphorylation strongly increases the affinity for substrates and increases the rate of nicotinate D-ribonucleotide production. Dephosphorylation regenerates the low-affinity form of the enzyme, leading to product release.</text>
</comment>
<dbReference type="Pfam" id="PF04095">
    <property type="entry name" value="NAPRTase"/>
    <property type="match status" value="1"/>
</dbReference>
<name>A0A4P9VPD6_9GAMM</name>
<dbReference type="GO" id="GO:0005829">
    <property type="term" value="C:cytosol"/>
    <property type="evidence" value="ECO:0007669"/>
    <property type="project" value="TreeGrafter"/>
</dbReference>
<dbReference type="InterPro" id="IPR040727">
    <property type="entry name" value="NAPRTase_N"/>
</dbReference>
<dbReference type="GO" id="GO:0016757">
    <property type="term" value="F:glycosyltransferase activity"/>
    <property type="evidence" value="ECO:0007669"/>
    <property type="project" value="UniProtKB-KW"/>
</dbReference>
<evidence type="ECO:0000256" key="4">
    <source>
        <dbReference type="ARBA" id="ARBA00022553"/>
    </source>
</evidence>
<sequence length="393" mass="44826">MREQIITSLLDTDLYKFTMQQAMLHQYPNTDVVAKFKCRSSIDLTALLPELREQIEALAGLTFKQDEIRYLKQLPYLKPDFVDFLATFKLQAHYINVGIEDNQLAVTISGPWVQVTHFEIFLLAIISELYSRRYYSTVSIDEGRQRLYQKIKQIKQAQPDSGRLGFKLVDFGTRRRFSRNWHYEVVDVLKHELPDFFVGTSNVYLAREMDIAPIGTMAHEWIQAHQGLDVRLVDSQKAALEAWVKEYRGELGIALTDTISMQAFLRDFDRYLAKVFDGLRHDSGDPILWGEGALAHYKALDIDPKSKQLVFSDGLNITQALNIYQHFKGQTQTSFGVGTHLSHDLGVPAINMVLKLVECNGQPVAKLSDSPGKVMCHDETFVTYLKQVFAVAA</sequence>
<dbReference type="UniPathway" id="UPA00253">
    <property type="reaction ID" value="UER00457"/>
</dbReference>
<evidence type="ECO:0000256" key="3">
    <source>
        <dbReference type="ARBA" id="ARBA00013236"/>
    </source>
</evidence>
<dbReference type="GO" id="GO:0004516">
    <property type="term" value="F:nicotinate phosphoribosyltransferase activity"/>
    <property type="evidence" value="ECO:0007669"/>
    <property type="project" value="UniProtKB-UniRule"/>
</dbReference>
<reference evidence="11 12" key="1">
    <citation type="submission" date="2017-04" db="EMBL/GenBank/DDBJ databases">
        <title>Draft genome sequence of Zooshikella ganghwensis VG4 isolated from Red Sea sediments.</title>
        <authorList>
            <person name="Rehman Z."/>
            <person name="Alam I."/>
            <person name="Kamau A."/>
            <person name="Bajic V."/>
            <person name="Leiknes T."/>
        </authorList>
    </citation>
    <scope>NUCLEOTIDE SEQUENCE [LARGE SCALE GENOMIC DNA]</scope>
    <source>
        <strain evidence="11 12">VG4</strain>
    </source>
</reference>
<accession>A0A4P9VPD6</accession>
<organism evidence="11 12">
    <name type="scientific">Zooshikella ganghwensis</name>
    <dbReference type="NCBI Taxonomy" id="202772"/>
    <lineage>
        <taxon>Bacteria</taxon>
        <taxon>Pseudomonadati</taxon>
        <taxon>Pseudomonadota</taxon>
        <taxon>Gammaproteobacteria</taxon>
        <taxon>Oceanospirillales</taxon>
        <taxon>Zooshikellaceae</taxon>
        <taxon>Zooshikella</taxon>
    </lineage>
</organism>
<evidence type="ECO:0000259" key="10">
    <source>
        <dbReference type="Pfam" id="PF17767"/>
    </source>
</evidence>
<dbReference type="InterPro" id="IPR041525">
    <property type="entry name" value="N/Namide_PRibTrfase"/>
</dbReference>
<feature type="domain" description="Nicotinate phosphoribosyltransferase N-terminal" evidence="10">
    <location>
        <begin position="10"/>
        <end position="127"/>
    </location>
</feature>
<dbReference type="NCBIfam" id="NF003704">
    <property type="entry name" value="PRK05321.1"/>
    <property type="match status" value="1"/>
</dbReference>
<dbReference type="InterPro" id="IPR006406">
    <property type="entry name" value="Nic_PRibTrfase"/>
</dbReference>
<dbReference type="RefSeq" id="WP_094788328.1">
    <property type="nucleotide sequence ID" value="NZ_NDXW01000001.1"/>
</dbReference>
<dbReference type="HAMAP" id="MF_00570">
    <property type="entry name" value="NAPRTase"/>
    <property type="match status" value="1"/>
</dbReference>
<dbReference type="EC" id="6.3.4.21" evidence="3 7"/>
<comment type="similarity">
    <text evidence="2 7 8">Belongs to the NAPRTase family.</text>
</comment>
<evidence type="ECO:0000256" key="7">
    <source>
        <dbReference type="HAMAP-Rule" id="MF_00570"/>
    </source>
</evidence>
<protein>
    <recommendedName>
        <fullName evidence="3 7">Nicotinate phosphoribosyltransferase</fullName>
        <shortName evidence="7">NAPRTase</shortName>
        <ecNumber evidence="3 7">6.3.4.21</ecNumber>
    </recommendedName>
</protein>
<comment type="catalytic activity">
    <reaction evidence="7 8">
        <text>5-phospho-alpha-D-ribose 1-diphosphate + nicotinate + ATP + H2O = nicotinate beta-D-ribonucleotide + ADP + phosphate + diphosphate</text>
        <dbReference type="Rhea" id="RHEA:36163"/>
        <dbReference type="ChEBI" id="CHEBI:15377"/>
        <dbReference type="ChEBI" id="CHEBI:30616"/>
        <dbReference type="ChEBI" id="CHEBI:32544"/>
        <dbReference type="ChEBI" id="CHEBI:33019"/>
        <dbReference type="ChEBI" id="CHEBI:43474"/>
        <dbReference type="ChEBI" id="CHEBI:57502"/>
        <dbReference type="ChEBI" id="CHEBI:58017"/>
        <dbReference type="ChEBI" id="CHEBI:456216"/>
        <dbReference type="EC" id="6.3.4.21"/>
    </reaction>
</comment>
<evidence type="ECO:0000313" key="12">
    <source>
        <dbReference type="Proteomes" id="UP000257039"/>
    </source>
</evidence>
<feature type="domain" description="Nicotinate/nicotinamide phosphoribosyltransferase" evidence="9">
    <location>
        <begin position="166"/>
        <end position="391"/>
    </location>
</feature>
<dbReference type="Gene3D" id="3.20.140.10">
    <property type="entry name" value="nicotinate phosphoribosyltransferase"/>
    <property type="match status" value="1"/>
</dbReference>
<dbReference type="PANTHER" id="PTHR11098">
    <property type="entry name" value="NICOTINATE PHOSPHORIBOSYLTRANSFERASE"/>
    <property type="match status" value="1"/>
</dbReference>
<keyword evidence="12" id="KW-1185">Reference proteome</keyword>
<dbReference type="EMBL" id="NDXW01000001">
    <property type="protein sequence ID" value="RDH45355.1"/>
    <property type="molecule type" value="Genomic_DNA"/>
</dbReference>
<dbReference type="Proteomes" id="UP000257039">
    <property type="component" value="Unassembled WGS sequence"/>
</dbReference>
<evidence type="ECO:0000256" key="1">
    <source>
        <dbReference type="ARBA" id="ARBA00004952"/>
    </source>
</evidence>
<dbReference type="GO" id="GO:0034355">
    <property type="term" value="P:NAD+ biosynthetic process via the salvage pathway"/>
    <property type="evidence" value="ECO:0007669"/>
    <property type="project" value="TreeGrafter"/>
</dbReference>
<evidence type="ECO:0000256" key="2">
    <source>
        <dbReference type="ARBA" id="ARBA00010897"/>
    </source>
</evidence>
<dbReference type="InterPro" id="IPR036068">
    <property type="entry name" value="Nicotinate_pribotase-like_C"/>
</dbReference>
<dbReference type="CDD" id="cd01401">
    <property type="entry name" value="PncB_like"/>
    <property type="match status" value="1"/>
</dbReference>
<keyword evidence="11" id="KW-0328">Glycosyltransferase</keyword>
<evidence type="ECO:0000256" key="6">
    <source>
        <dbReference type="ARBA" id="ARBA00022642"/>
    </source>
</evidence>
<feature type="modified residue" description="Phosphohistidine; by autocatalysis" evidence="7">
    <location>
        <position position="219"/>
    </location>
</feature>
<keyword evidence="4 7" id="KW-0597">Phosphoprotein</keyword>
<comment type="pathway">
    <text evidence="1 7 8">Cofactor biosynthesis; NAD(+) biosynthesis; nicotinate D-ribonucleotide from nicotinate: step 1/1.</text>
</comment>
<dbReference type="NCBIfam" id="TIGR01514">
    <property type="entry name" value="NAPRTase"/>
    <property type="match status" value="1"/>
</dbReference>
<dbReference type="InterPro" id="IPR007229">
    <property type="entry name" value="Nic_PRibTrfase-Fam"/>
</dbReference>
<comment type="caution">
    <text evidence="11">The sequence shown here is derived from an EMBL/GenBank/DDBJ whole genome shotgun (WGS) entry which is preliminary data.</text>
</comment>
<dbReference type="PIRSF" id="PIRSF000484">
    <property type="entry name" value="NAPRT"/>
    <property type="match status" value="1"/>
</dbReference>
<keyword evidence="11" id="KW-0808">Transferase</keyword>
<dbReference type="SUPFAM" id="SSF51690">
    <property type="entry name" value="Nicotinate/Quinolinate PRTase C-terminal domain-like"/>
    <property type="match status" value="1"/>
</dbReference>
<dbReference type="PANTHER" id="PTHR11098:SF1">
    <property type="entry name" value="NICOTINATE PHOSPHORIBOSYLTRANSFERASE"/>
    <property type="match status" value="1"/>
</dbReference>
<comment type="function">
    <text evidence="7 8">Catalyzes the synthesis of beta-nicotinate D-ribonucleotide from nicotinate and 5-phospho-D-ribose 1-phosphate at the expense of ATP.</text>
</comment>
<evidence type="ECO:0000259" key="9">
    <source>
        <dbReference type="Pfam" id="PF04095"/>
    </source>
</evidence>
<dbReference type="AlphaFoldDB" id="A0A4P9VPD6"/>